<reference evidence="1 2" key="1">
    <citation type="submission" date="2024-03" db="EMBL/GenBank/DDBJ databases">
        <title>Actinomycetospora sp. OC33-EN07, a novel actinomycete isolated from wild orchid (Aerides multiflora).</title>
        <authorList>
            <person name="Suriyachadkun C."/>
        </authorList>
    </citation>
    <scope>NUCLEOTIDE SEQUENCE [LARGE SCALE GENOMIC DNA]</scope>
    <source>
        <strain evidence="1 2">OC33-EN07</strain>
    </source>
</reference>
<evidence type="ECO:0008006" key="3">
    <source>
        <dbReference type="Google" id="ProtNLM"/>
    </source>
</evidence>
<accession>A0ABU8LZM2</accession>
<keyword evidence="2" id="KW-1185">Reference proteome</keyword>
<proteinExistence type="predicted"/>
<dbReference type="RefSeq" id="WP_337699611.1">
    <property type="nucleotide sequence ID" value="NZ_JBBEGM010000001.1"/>
</dbReference>
<dbReference type="SUPFAM" id="SSF143100">
    <property type="entry name" value="TTHA1013/TTHA0281-like"/>
    <property type="match status" value="1"/>
</dbReference>
<dbReference type="Proteomes" id="UP001369736">
    <property type="component" value="Unassembled WGS sequence"/>
</dbReference>
<evidence type="ECO:0000313" key="1">
    <source>
        <dbReference type="EMBL" id="MEJ2860246.1"/>
    </source>
</evidence>
<name>A0ABU8LZM2_9PSEU</name>
<sequence>MSAQYGGRVQVVHEAGGWSLFVPGLPVSADGPTVDEAVTEMIEALRQYAADWHERLRDVPNHRDHAGVVQMISERDDDQLRGWLVGARGR</sequence>
<comment type="caution">
    <text evidence="1">The sequence shown here is derived from an EMBL/GenBank/DDBJ whole genome shotgun (WGS) entry which is preliminary data.</text>
</comment>
<dbReference type="InterPro" id="IPR035069">
    <property type="entry name" value="TTHA1013/TTHA0281-like"/>
</dbReference>
<organism evidence="1 2">
    <name type="scientific">Actinomycetospora flava</name>
    <dbReference type="NCBI Taxonomy" id="3129232"/>
    <lineage>
        <taxon>Bacteria</taxon>
        <taxon>Bacillati</taxon>
        <taxon>Actinomycetota</taxon>
        <taxon>Actinomycetes</taxon>
        <taxon>Pseudonocardiales</taxon>
        <taxon>Pseudonocardiaceae</taxon>
        <taxon>Actinomycetospora</taxon>
    </lineage>
</organism>
<dbReference type="EMBL" id="JBBEGM010000001">
    <property type="protein sequence ID" value="MEJ2860246.1"/>
    <property type="molecule type" value="Genomic_DNA"/>
</dbReference>
<dbReference type="Gene3D" id="3.30.160.620">
    <property type="match status" value="1"/>
</dbReference>
<gene>
    <name evidence="1" type="ORF">WCD58_03710</name>
</gene>
<evidence type="ECO:0000313" key="2">
    <source>
        <dbReference type="Proteomes" id="UP001369736"/>
    </source>
</evidence>
<protein>
    <recommendedName>
        <fullName evidence="3">RNase H-like HicB family nuclease</fullName>
    </recommendedName>
</protein>